<sequence>MSVELEIDESKVWSPEERQAYLDQIPEMSLFEDHILEGDVMVDAMMALVEEGETAETLALKFKNKGNKMFADAKKSMNALYYEYAIKEYSDALGYGLKALAAPTPADELAAMDLDEPIVMSTLMTTILSNRAAAHLSLKNYGSCRSDAARALQHDSKHLKSIYRGAKASAMLKKPVDTLRYCKVGLALDPSNKELLVLQRDGEKMLDEQRVQAELDAFKAKKAQAMVEKYRKLCTLRKIRVGRGILDDARVKDFEGKADLDEEGVMCWPVLLLYDEYGQSDFIQSFGEQDMFIEHLANMFPEEGPFCFWDKRHDYVASQLQVYVAADVVVPFATQDAWHVALSGAKESDAVESARLDADEKHSYKHKVWLRVSPFCKLYRLLSHHQYVVPGIPVINIMVRGSKQEASFLEAIEHRVVNLEER</sequence>
<dbReference type="GO" id="GO:0030544">
    <property type="term" value="F:Hsp70 protein binding"/>
    <property type="evidence" value="ECO:0007669"/>
    <property type="project" value="TreeGrafter"/>
</dbReference>
<dbReference type="CDD" id="cd21377">
    <property type="entry name" value="CTWD_Cns1-like"/>
    <property type="match status" value="1"/>
</dbReference>
<proteinExistence type="predicted"/>
<evidence type="ECO:0000313" key="5">
    <source>
        <dbReference type="Proteomes" id="UP000030762"/>
    </source>
</evidence>
<dbReference type="EMBL" id="JH767165">
    <property type="protein sequence ID" value="EQC32164.1"/>
    <property type="molecule type" value="Genomic_DNA"/>
</dbReference>
<dbReference type="PANTHER" id="PTHR46035:SF1">
    <property type="entry name" value="TETRATRICOPEPTIDE REPEAT PROTEIN 4"/>
    <property type="match status" value="1"/>
</dbReference>
<dbReference type="GeneID" id="19951085"/>
<dbReference type="AlphaFoldDB" id="T0Q2U4"/>
<keyword evidence="5" id="KW-1185">Reference proteome</keyword>
<dbReference type="Pfam" id="PF18972">
    <property type="entry name" value="Wheel"/>
    <property type="match status" value="1"/>
</dbReference>
<dbReference type="RefSeq" id="XP_008614566.1">
    <property type="nucleotide sequence ID" value="XM_008616344.1"/>
</dbReference>
<gene>
    <name evidence="4" type="ORF">SDRG_10358</name>
</gene>
<dbReference type="InterPro" id="IPR011990">
    <property type="entry name" value="TPR-like_helical_dom_sf"/>
</dbReference>
<organism evidence="4 5">
    <name type="scientific">Saprolegnia diclina (strain VS20)</name>
    <dbReference type="NCBI Taxonomy" id="1156394"/>
    <lineage>
        <taxon>Eukaryota</taxon>
        <taxon>Sar</taxon>
        <taxon>Stramenopiles</taxon>
        <taxon>Oomycota</taxon>
        <taxon>Saprolegniomycetes</taxon>
        <taxon>Saprolegniales</taxon>
        <taxon>Saprolegniaceae</taxon>
        <taxon>Saprolegnia</taxon>
    </lineage>
</organism>
<evidence type="ECO:0000259" key="3">
    <source>
        <dbReference type="Pfam" id="PF18972"/>
    </source>
</evidence>
<dbReference type="InParanoid" id="T0Q2U4"/>
<keyword evidence="2" id="KW-0802">TPR repeat</keyword>
<protein>
    <recommendedName>
        <fullName evidence="3">Cns1/TTC4 wheel domain-containing protein</fullName>
    </recommendedName>
</protein>
<name>T0Q2U4_SAPDV</name>
<dbReference type="eggNOG" id="KOG0551">
    <property type="taxonomic scope" value="Eukaryota"/>
</dbReference>
<keyword evidence="1" id="KW-0677">Repeat</keyword>
<dbReference type="Proteomes" id="UP000030762">
    <property type="component" value="Unassembled WGS sequence"/>
</dbReference>
<dbReference type="InterPro" id="IPR044059">
    <property type="entry name" value="Csn1/TTC4_wheel"/>
</dbReference>
<evidence type="ECO:0000256" key="1">
    <source>
        <dbReference type="ARBA" id="ARBA00022737"/>
    </source>
</evidence>
<dbReference type="Gene3D" id="1.25.40.10">
    <property type="entry name" value="Tetratricopeptide repeat domain"/>
    <property type="match status" value="1"/>
</dbReference>
<dbReference type="STRING" id="1156394.T0Q2U4"/>
<reference evidence="4 5" key="1">
    <citation type="submission" date="2012-04" db="EMBL/GenBank/DDBJ databases">
        <title>The Genome Sequence of Saprolegnia declina VS20.</title>
        <authorList>
            <consortium name="The Broad Institute Genome Sequencing Platform"/>
            <person name="Russ C."/>
            <person name="Nusbaum C."/>
            <person name="Tyler B."/>
            <person name="van West P."/>
            <person name="Dieguez-Uribeondo J."/>
            <person name="de Bruijn I."/>
            <person name="Tripathy S."/>
            <person name="Jiang R."/>
            <person name="Young S.K."/>
            <person name="Zeng Q."/>
            <person name="Gargeya S."/>
            <person name="Fitzgerald M."/>
            <person name="Haas B."/>
            <person name="Abouelleil A."/>
            <person name="Alvarado L."/>
            <person name="Arachchi H.M."/>
            <person name="Berlin A."/>
            <person name="Chapman S.B."/>
            <person name="Goldberg J."/>
            <person name="Griggs A."/>
            <person name="Gujja S."/>
            <person name="Hansen M."/>
            <person name="Howarth C."/>
            <person name="Imamovic A."/>
            <person name="Larimer J."/>
            <person name="McCowen C."/>
            <person name="Montmayeur A."/>
            <person name="Murphy C."/>
            <person name="Neiman D."/>
            <person name="Pearson M."/>
            <person name="Priest M."/>
            <person name="Roberts A."/>
            <person name="Saif S."/>
            <person name="Shea T."/>
            <person name="Sisk P."/>
            <person name="Sykes S."/>
            <person name="Wortman J."/>
            <person name="Nusbaum C."/>
            <person name="Birren B."/>
        </authorList>
    </citation>
    <scope>NUCLEOTIDE SEQUENCE [LARGE SCALE GENOMIC DNA]</scope>
    <source>
        <strain evidence="4 5">VS20</strain>
    </source>
</reference>
<dbReference type="GO" id="GO:0051879">
    <property type="term" value="F:Hsp90 protein binding"/>
    <property type="evidence" value="ECO:0007669"/>
    <property type="project" value="InterPro"/>
</dbReference>
<dbReference type="VEuPathDB" id="FungiDB:SDRG_10358"/>
<dbReference type="OMA" id="WRAAQCA"/>
<dbReference type="GO" id="GO:0006457">
    <property type="term" value="P:protein folding"/>
    <property type="evidence" value="ECO:0007669"/>
    <property type="project" value="TreeGrafter"/>
</dbReference>
<dbReference type="PANTHER" id="PTHR46035">
    <property type="entry name" value="TETRATRICOPEPTIDE REPEAT PROTEIN 4"/>
    <property type="match status" value="1"/>
</dbReference>
<dbReference type="GO" id="GO:0005829">
    <property type="term" value="C:cytosol"/>
    <property type="evidence" value="ECO:0007669"/>
    <property type="project" value="TreeGrafter"/>
</dbReference>
<evidence type="ECO:0000313" key="4">
    <source>
        <dbReference type="EMBL" id="EQC32164.1"/>
    </source>
</evidence>
<evidence type="ECO:0000256" key="2">
    <source>
        <dbReference type="ARBA" id="ARBA00022803"/>
    </source>
</evidence>
<dbReference type="OrthoDB" id="10248838at2759"/>
<dbReference type="SUPFAM" id="SSF48452">
    <property type="entry name" value="TPR-like"/>
    <property type="match status" value="1"/>
</dbReference>
<accession>T0Q2U4</accession>
<feature type="domain" description="Cns1/TTC4 wheel" evidence="3">
    <location>
        <begin position="261"/>
        <end position="326"/>
    </location>
</feature>
<dbReference type="GO" id="GO:0005634">
    <property type="term" value="C:nucleus"/>
    <property type="evidence" value="ECO:0007669"/>
    <property type="project" value="TreeGrafter"/>
</dbReference>